<feature type="compositionally biased region" description="Basic and acidic residues" evidence="3">
    <location>
        <begin position="175"/>
        <end position="185"/>
    </location>
</feature>
<gene>
    <name evidence="4" type="ordered locus">Isova_1440</name>
</gene>
<keyword evidence="2" id="KW-0560">Oxidoreductase</keyword>
<reference evidence="4 5" key="1">
    <citation type="submission" date="2011-05" db="EMBL/GenBank/DDBJ databases">
        <title>Complete sequence of Isoptericola variabilis 225.</title>
        <authorList>
            <consortium name="US DOE Joint Genome Institute"/>
            <person name="Lucas S."/>
            <person name="Han J."/>
            <person name="Lapidus A."/>
            <person name="Cheng J.-F."/>
            <person name="Goodwin L."/>
            <person name="Pitluck S."/>
            <person name="Peters L."/>
            <person name="Mikhailova N."/>
            <person name="Zeytun A."/>
            <person name="Han C."/>
            <person name="Tapia R."/>
            <person name="Land M."/>
            <person name="Hauser L."/>
            <person name="Kyrpides N."/>
            <person name="Ivanova N."/>
            <person name="Pagani I."/>
            <person name="Siebers A."/>
            <person name="Allgaier M."/>
            <person name="Thelen M."/>
            <person name="Hugenholtz P."/>
            <person name="Gladden J."/>
            <person name="Woyke T."/>
        </authorList>
    </citation>
    <scope>NUCLEOTIDE SEQUENCE [LARGE SCALE GENOMIC DNA]</scope>
    <source>
        <strain evidence="5">225</strain>
    </source>
</reference>
<sequence>MTTDPTGAPHRIAVVAAELALTGARVDAVRADLTTPDGLQALVEAVHAVGRPVDVLVLNAGVANGGAFLDTPLEDDLAVVALDVVAPVHLAKRLVPPMVERGGGRVLVTWSVAATMPGPYYATYAAAKAFGLSFAQALRHELRRTGVTVTALLPGPTDTAFFAAGRMQGTRLARGPKDDPARVARDAGAGARRTRHPRGTPACARTRGTGPAR</sequence>
<dbReference type="InterPro" id="IPR002347">
    <property type="entry name" value="SDR_fam"/>
</dbReference>
<dbReference type="PRINTS" id="PR00081">
    <property type="entry name" value="GDHRDH"/>
</dbReference>
<feature type="region of interest" description="Disordered" evidence="3">
    <location>
        <begin position="171"/>
        <end position="213"/>
    </location>
</feature>
<dbReference type="PANTHER" id="PTHR44196:SF2">
    <property type="entry name" value="SHORT-CHAIN DEHYDROGENASE-RELATED"/>
    <property type="match status" value="1"/>
</dbReference>
<dbReference type="KEGG" id="iva:Isova_1440"/>
<dbReference type="EMBL" id="CP002810">
    <property type="protein sequence ID" value="AEG44202.1"/>
    <property type="molecule type" value="Genomic_DNA"/>
</dbReference>
<dbReference type="STRING" id="743718.Isova_1440"/>
<dbReference type="HOGENOM" id="CLU_1292946_0_0_11"/>
<evidence type="ECO:0000256" key="1">
    <source>
        <dbReference type="ARBA" id="ARBA00006484"/>
    </source>
</evidence>
<dbReference type="AlphaFoldDB" id="F6FTS5"/>
<dbReference type="Gene3D" id="3.40.50.720">
    <property type="entry name" value="NAD(P)-binding Rossmann-like Domain"/>
    <property type="match status" value="1"/>
</dbReference>
<protein>
    <submittedName>
        <fullName evidence="4">Short-chain dehydrogenase/reductase SDR</fullName>
    </submittedName>
</protein>
<dbReference type="GO" id="GO:0016491">
    <property type="term" value="F:oxidoreductase activity"/>
    <property type="evidence" value="ECO:0007669"/>
    <property type="project" value="UniProtKB-KW"/>
</dbReference>
<evidence type="ECO:0000256" key="2">
    <source>
        <dbReference type="ARBA" id="ARBA00023002"/>
    </source>
</evidence>
<comment type="similarity">
    <text evidence="1">Belongs to the short-chain dehydrogenases/reductases (SDR) family.</text>
</comment>
<organism evidence="5">
    <name type="scientific">Isoptericola variabilis (strain 225)</name>
    <dbReference type="NCBI Taxonomy" id="743718"/>
    <lineage>
        <taxon>Bacteria</taxon>
        <taxon>Bacillati</taxon>
        <taxon>Actinomycetota</taxon>
        <taxon>Actinomycetes</taxon>
        <taxon>Micrococcales</taxon>
        <taxon>Promicromonosporaceae</taxon>
        <taxon>Isoptericola</taxon>
    </lineage>
</organism>
<proteinExistence type="inferred from homology"/>
<dbReference type="InterPro" id="IPR020904">
    <property type="entry name" value="Sc_DH/Rdtase_CS"/>
</dbReference>
<dbReference type="PROSITE" id="PS00061">
    <property type="entry name" value="ADH_SHORT"/>
    <property type="match status" value="1"/>
</dbReference>
<dbReference type="CDD" id="cd05233">
    <property type="entry name" value="SDR_c"/>
    <property type="match status" value="1"/>
</dbReference>
<dbReference type="PANTHER" id="PTHR44196">
    <property type="entry name" value="DEHYDROGENASE/REDUCTASE SDR FAMILY MEMBER 7B"/>
    <property type="match status" value="1"/>
</dbReference>
<dbReference type="RefSeq" id="WP_013838594.1">
    <property type="nucleotide sequence ID" value="NC_015588.1"/>
</dbReference>
<dbReference type="InterPro" id="IPR036291">
    <property type="entry name" value="NAD(P)-bd_dom_sf"/>
</dbReference>
<dbReference type="GO" id="GO:0016020">
    <property type="term" value="C:membrane"/>
    <property type="evidence" value="ECO:0007669"/>
    <property type="project" value="TreeGrafter"/>
</dbReference>
<dbReference type="Pfam" id="PF00106">
    <property type="entry name" value="adh_short"/>
    <property type="match status" value="1"/>
</dbReference>
<evidence type="ECO:0000256" key="3">
    <source>
        <dbReference type="SAM" id="MobiDB-lite"/>
    </source>
</evidence>
<dbReference type="Proteomes" id="UP000009236">
    <property type="component" value="Chromosome"/>
</dbReference>
<keyword evidence="5" id="KW-1185">Reference proteome</keyword>
<accession>F6FTS5</accession>
<dbReference type="SUPFAM" id="SSF51735">
    <property type="entry name" value="NAD(P)-binding Rossmann-fold domains"/>
    <property type="match status" value="1"/>
</dbReference>
<name>F6FTS5_ISOV2</name>
<evidence type="ECO:0000313" key="5">
    <source>
        <dbReference type="Proteomes" id="UP000009236"/>
    </source>
</evidence>
<evidence type="ECO:0000313" key="4">
    <source>
        <dbReference type="EMBL" id="AEG44202.1"/>
    </source>
</evidence>
<dbReference type="eggNOG" id="COG0300">
    <property type="taxonomic scope" value="Bacteria"/>
</dbReference>